<sequence length="144" mass="15176">MKKLLGALIAASAASFSVLPNAWSVELAPPAGWPDDLNTTARTSSLFTTVPEVIASYVTVPEDCDKTVNGRSCKDMMDMACDCLPAAWRAACGTCCRPPGNGPGQACDPINNNQSRMCTFNILYGNGLDPCSSCACKECSLCLQ</sequence>
<reference evidence="2" key="2">
    <citation type="submission" date="2024-10" db="UniProtKB">
        <authorList>
            <consortium name="EnsemblProtists"/>
        </authorList>
    </citation>
    <scope>IDENTIFICATION</scope>
</reference>
<proteinExistence type="predicted"/>
<dbReference type="RefSeq" id="XP_005779125.1">
    <property type="nucleotide sequence ID" value="XM_005779068.1"/>
</dbReference>
<dbReference type="PaxDb" id="2903-EOD26696"/>
<dbReference type="KEGG" id="ehx:EMIHUDRAFT_366928"/>
<evidence type="ECO:0008006" key="4">
    <source>
        <dbReference type="Google" id="ProtNLM"/>
    </source>
</evidence>
<dbReference type="HOGENOM" id="CLU_1800084_0_0_1"/>
<protein>
    <recommendedName>
        <fullName evidence="4">ShKT domain-containing protein</fullName>
    </recommendedName>
</protein>
<dbReference type="EnsemblProtists" id="EOD26696">
    <property type="protein sequence ID" value="EOD26696"/>
    <property type="gene ID" value="EMIHUDRAFT_366928"/>
</dbReference>
<dbReference type="Proteomes" id="UP000013827">
    <property type="component" value="Unassembled WGS sequence"/>
</dbReference>
<name>A0A0D3JT61_EMIH1</name>
<evidence type="ECO:0000256" key="1">
    <source>
        <dbReference type="SAM" id="SignalP"/>
    </source>
</evidence>
<accession>A0A0D3JT61</accession>
<keyword evidence="1" id="KW-0732">Signal</keyword>
<keyword evidence="3" id="KW-1185">Reference proteome</keyword>
<evidence type="ECO:0000313" key="2">
    <source>
        <dbReference type="EnsemblProtists" id="EOD26696"/>
    </source>
</evidence>
<feature type="chain" id="PRO_5044275387" description="ShKT domain-containing protein" evidence="1">
    <location>
        <begin position="25"/>
        <end position="144"/>
    </location>
</feature>
<dbReference type="AlphaFoldDB" id="A0A0D3JT61"/>
<organism evidence="2 3">
    <name type="scientific">Emiliania huxleyi (strain CCMP1516)</name>
    <dbReference type="NCBI Taxonomy" id="280463"/>
    <lineage>
        <taxon>Eukaryota</taxon>
        <taxon>Haptista</taxon>
        <taxon>Haptophyta</taxon>
        <taxon>Prymnesiophyceae</taxon>
        <taxon>Isochrysidales</taxon>
        <taxon>Noelaerhabdaceae</taxon>
        <taxon>Emiliania</taxon>
    </lineage>
</organism>
<feature type="signal peptide" evidence="1">
    <location>
        <begin position="1"/>
        <end position="24"/>
    </location>
</feature>
<reference evidence="3" key="1">
    <citation type="journal article" date="2013" name="Nature">
        <title>Pan genome of the phytoplankton Emiliania underpins its global distribution.</title>
        <authorList>
            <person name="Read B.A."/>
            <person name="Kegel J."/>
            <person name="Klute M.J."/>
            <person name="Kuo A."/>
            <person name="Lefebvre S.C."/>
            <person name="Maumus F."/>
            <person name="Mayer C."/>
            <person name="Miller J."/>
            <person name="Monier A."/>
            <person name="Salamov A."/>
            <person name="Young J."/>
            <person name="Aguilar M."/>
            <person name="Claverie J.M."/>
            <person name="Frickenhaus S."/>
            <person name="Gonzalez K."/>
            <person name="Herman E.K."/>
            <person name="Lin Y.C."/>
            <person name="Napier J."/>
            <person name="Ogata H."/>
            <person name="Sarno A.F."/>
            <person name="Shmutz J."/>
            <person name="Schroeder D."/>
            <person name="de Vargas C."/>
            <person name="Verret F."/>
            <person name="von Dassow P."/>
            <person name="Valentin K."/>
            <person name="Van de Peer Y."/>
            <person name="Wheeler G."/>
            <person name="Dacks J.B."/>
            <person name="Delwiche C.F."/>
            <person name="Dyhrman S.T."/>
            <person name="Glockner G."/>
            <person name="John U."/>
            <person name="Richards T."/>
            <person name="Worden A.Z."/>
            <person name="Zhang X."/>
            <person name="Grigoriev I.V."/>
            <person name="Allen A.E."/>
            <person name="Bidle K."/>
            <person name="Borodovsky M."/>
            <person name="Bowler C."/>
            <person name="Brownlee C."/>
            <person name="Cock J.M."/>
            <person name="Elias M."/>
            <person name="Gladyshev V.N."/>
            <person name="Groth M."/>
            <person name="Guda C."/>
            <person name="Hadaegh A."/>
            <person name="Iglesias-Rodriguez M.D."/>
            <person name="Jenkins J."/>
            <person name="Jones B.M."/>
            <person name="Lawson T."/>
            <person name="Leese F."/>
            <person name="Lindquist E."/>
            <person name="Lobanov A."/>
            <person name="Lomsadze A."/>
            <person name="Malik S.B."/>
            <person name="Marsh M.E."/>
            <person name="Mackinder L."/>
            <person name="Mock T."/>
            <person name="Mueller-Roeber B."/>
            <person name="Pagarete A."/>
            <person name="Parker M."/>
            <person name="Probert I."/>
            <person name="Quesneville H."/>
            <person name="Raines C."/>
            <person name="Rensing S.A."/>
            <person name="Riano-Pachon D.M."/>
            <person name="Richier S."/>
            <person name="Rokitta S."/>
            <person name="Shiraiwa Y."/>
            <person name="Soanes D.M."/>
            <person name="van der Giezen M."/>
            <person name="Wahlund T.M."/>
            <person name="Williams B."/>
            <person name="Wilson W."/>
            <person name="Wolfe G."/>
            <person name="Wurch L.L."/>
        </authorList>
    </citation>
    <scope>NUCLEOTIDE SEQUENCE</scope>
</reference>
<dbReference type="GeneID" id="17272241"/>
<evidence type="ECO:0000313" key="3">
    <source>
        <dbReference type="Proteomes" id="UP000013827"/>
    </source>
</evidence>